<feature type="domain" description="S1 motif" evidence="7">
    <location>
        <begin position="65"/>
        <end position="145"/>
    </location>
</feature>
<evidence type="ECO:0000256" key="3">
    <source>
        <dbReference type="ARBA" id="ARBA00022552"/>
    </source>
</evidence>
<dbReference type="GO" id="GO:0071034">
    <property type="term" value="P:CUT catabolic process"/>
    <property type="evidence" value="ECO:0007669"/>
    <property type="project" value="TreeGrafter"/>
</dbReference>
<dbReference type="GeneID" id="63801166"/>
<comment type="similarity">
    <text evidence="2">Belongs to the RRP4 family.</text>
</comment>
<dbReference type="GO" id="GO:0071028">
    <property type="term" value="P:nuclear mRNA surveillance"/>
    <property type="evidence" value="ECO:0007669"/>
    <property type="project" value="UniProtKB-ARBA"/>
</dbReference>
<dbReference type="InterPro" id="IPR004088">
    <property type="entry name" value="KH_dom_type_1"/>
</dbReference>
<keyword evidence="6" id="KW-0539">Nucleus</keyword>
<dbReference type="GO" id="GO:0003723">
    <property type="term" value="F:RNA binding"/>
    <property type="evidence" value="ECO:0007669"/>
    <property type="project" value="UniProtKB-KW"/>
</dbReference>
<dbReference type="InterPro" id="IPR025721">
    <property type="entry name" value="Exosome_cplx_N_dom"/>
</dbReference>
<name>A0A1Y1WG45_9FUNG</name>
<dbReference type="GO" id="GO:0071051">
    <property type="term" value="P:poly(A)-dependent snoRNA 3'-end processing"/>
    <property type="evidence" value="ECO:0007669"/>
    <property type="project" value="TreeGrafter"/>
</dbReference>
<dbReference type="InterPro" id="IPR048565">
    <property type="entry name" value="S1_RRP4"/>
</dbReference>
<protein>
    <recommendedName>
        <fullName evidence="7">S1 motif domain-containing protein</fullName>
    </recommendedName>
</protein>
<evidence type="ECO:0000313" key="9">
    <source>
        <dbReference type="Proteomes" id="UP000193922"/>
    </source>
</evidence>
<dbReference type="SUPFAM" id="SSF110324">
    <property type="entry name" value="Ribosomal L27 protein-like"/>
    <property type="match status" value="1"/>
</dbReference>
<dbReference type="GO" id="GO:0000467">
    <property type="term" value="P:exonucleolytic trimming to generate mature 3'-end of 5.8S rRNA from tricistronic rRNA transcript (SSU-rRNA, 5.8S rRNA, LSU-rRNA)"/>
    <property type="evidence" value="ECO:0007669"/>
    <property type="project" value="TreeGrafter"/>
</dbReference>
<dbReference type="STRING" id="61395.A0A1Y1WG45"/>
<keyword evidence="5" id="KW-0694">RNA-binding</keyword>
<dbReference type="EMBL" id="MCFD01000003">
    <property type="protein sequence ID" value="ORX72114.1"/>
    <property type="molecule type" value="Genomic_DNA"/>
</dbReference>
<dbReference type="CDD" id="cd22525">
    <property type="entry name" value="KH-I_Rrp4_eukar"/>
    <property type="match status" value="1"/>
</dbReference>
<dbReference type="PANTHER" id="PTHR21321">
    <property type="entry name" value="PNAS-3 RELATED"/>
    <property type="match status" value="1"/>
</dbReference>
<dbReference type="Pfam" id="PF14382">
    <property type="entry name" value="ECR1_N"/>
    <property type="match status" value="1"/>
</dbReference>
<evidence type="ECO:0000256" key="1">
    <source>
        <dbReference type="ARBA" id="ARBA00004123"/>
    </source>
</evidence>
<dbReference type="SUPFAM" id="SSF50249">
    <property type="entry name" value="Nucleic acid-binding proteins"/>
    <property type="match status" value="1"/>
</dbReference>
<evidence type="ECO:0000256" key="4">
    <source>
        <dbReference type="ARBA" id="ARBA00022835"/>
    </source>
</evidence>
<dbReference type="InterPro" id="IPR012340">
    <property type="entry name" value="NA-bd_OB-fold"/>
</dbReference>
<dbReference type="CDD" id="cd05789">
    <property type="entry name" value="S1_Rrp4"/>
    <property type="match status" value="1"/>
</dbReference>
<dbReference type="AlphaFoldDB" id="A0A1Y1WG45"/>
<dbReference type="GO" id="GO:0034475">
    <property type="term" value="P:U4 snRNA 3'-end processing"/>
    <property type="evidence" value="ECO:0007669"/>
    <property type="project" value="TreeGrafter"/>
</dbReference>
<keyword evidence="3" id="KW-0698">rRNA processing</keyword>
<dbReference type="Pfam" id="PF15985">
    <property type="entry name" value="KH_6"/>
    <property type="match status" value="1"/>
</dbReference>
<proteinExistence type="inferred from homology"/>
<dbReference type="OrthoDB" id="1650at2759"/>
<dbReference type="InterPro" id="IPR026699">
    <property type="entry name" value="Exosome_RNA_bind1/RRP40/RRP4"/>
</dbReference>
<evidence type="ECO:0000256" key="5">
    <source>
        <dbReference type="ARBA" id="ARBA00022884"/>
    </source>
</evidence>
<organism evidence="8 9">
    <name type="scientific">Linderina pennispora</name>
    <dbReference type="NCBI Taxonomy" id="61395"/>
    <lineage>
        <taxon>Eukaryota</taxon>
        <taxon>Fungi</taxon>
        <taxon>Fungi incertae sedis</taxon>
        <taxon>Zoopagomycota</taxon>
        <taxon>Kickxellomycotina</taxon>
        <taxon>Kickxellomycetes</taxon>
        <taxon>Kickxellales</taxon>
        <taxon>Kickxellaceae</taxon>
        <taxon>Linderina</taxon>
    </lineage>
</organism>
<dbReference type="InterPro" id="IPR036612">
    <property type="entry name" value="KH_dom_type_1_sf"/>
</dbReference>
<reference evidence="8 9" key="1">
    <citation type="submission" date="2016-07" db="EMBL/GenBank/DDBJ databases">
        <title>Pervasive Adenine N6-methylation of Active Genes in Fungi.</title>
        <authorList>
            <consortium name="DOE Joint Genome Institute"/>
            <person name="Mondo S.J."/>
            <person name="Dannebaum R.O."/>
            <person name="Kuo R.C."/>
            <person name="Labutti K."/>
            <person name="Haridas S."/>
            <person name="Kuo A."/>
            <person name="Salamov A."/>
            <person name="Ahrendt S.R."/>
            <person name="Lipzen A."/>
            <person name="Sullivan W."/>
            <person name="Andreopoulos W.B."/>
            <person name="Clum A."/>
            <person name="Lindquist E."/>
            <person name="Daum C."/>
            <person name="Ramamoorthy G.K."/>
            <person name="Gryganskyi A."/>
            <person name="Culley D."/>
            <person name="Magnuson J.K."/>
            <person name="James T.Y."/>
            <person name="O'Malley M.A."/>
            <person name="Stajich J.E."/>
            <person name="Spatafora J.W."/>
            <person name="Visel A."/>
            <person name="Grigoriev I.V."/>
        </authorList>
    </citation>
    <scope>NUCLEOTIDE SEQUENCE [LARGE SCALE GENOMIC DNA]</scope>
    <source>
        <strain evidence="8 9">ATCC 12442</strain>
    </source>
</reference>
<dbReference type="FunFam" id="2.40.50.140:FF:000038">
    <property type="entry name" value="Exosome complex component RRP4"/>
    <property type="match status" value="1"/>
</dbReference>
<keyword evidence="9" id="KW-1185">Reference proteome</keyword>
<evidence type="ECO:0000256" key="2">
    <source>
        <dbReference type="ARBA" id="ARBA00009155"/>
    </source>
</evidence>
<evidence type="ECO:0000313" key="8">
    <source>
        <dbReference type="EMBL" id="ORX72114.1"/>
    </source>
</evidence>
<sequence length="281" mass="31129">MDAGASNIISRIVTPGTLITSDNAYMRGHGTFAEHESIYSSVAGAVERVNKLISVRPLKQRYGGEIGDIVVGRITEVSSKRWRVDVNARQDGVLLLSSIILPGGIQRRKSESDELQMRSFFAEGDLVYAEVQSYFADGALSLHTRSVQYGKLRNGTMVAVFPQLVPRSRTHLHRLPCGVDVVLGVNGYIWISKHVSAAKVEANAEHMYSDQNELISDEERETIARVANCIRLLNRMYVKITETSINFAYESSLPHAVKDLLKTDIAQELADSVKAQLLQQA</sequence>
<comment type="subcellular location">
    <subcellularLocation>
        <location evidence="1">Nucleus</location>
    </subcellularLocation>
</comment>
<dbReference type="Proteomes" id="UP000193922">
    <property type="component" value="Unassembled WGS sequence"/>
</dbReference>
<accession>A0A1Y1WG45</accession>
<dbReference type="Gene3D" id="2.40.50.100">
    <property type="match status" value="1"/>
</dbReference>
<evidence type="ECO:0000256" key="6">
    <source>
        <dbReference type="ARBA" id="ARBA00023242"/>
    </source>
</evidence>
<dbReference type="RefSeq" id="XP_040745538.1">
    <property type="nucleotide sequence ID" value="XM_040884518.1"/>
</dbReference>
<dbReference type="Gene3D" id="2.40.50.140">
    <property type="entry name" value="Nucleic acid-binding proteins"/>
    <property type="match status" value="1"/>
</dbReference>
<dbReference type="GO" id="GO:0071035">
    <property type="term" value="P:nuclear polyadenylation-dependent rRNA catabolic process"/>
    <property type="evidence" value="ECO:0007669"/>
    <property type="project" value="TreeGrafter"/>
</dbReference>
<dbReference type="Pfam" id="PF21266">
    <property type="entry name" value="S1_RRP4"/>
    <property type="match status" value="1"/>
</dbReference>
<dbReference type="SMART" id="SM00316">
    <property type="entry name" value="S1"/>
    <property type="match status" value="1"/>
</dbReference>
<dbReference type="GO" id="GO:0000177">
    <property type="term" value="C:cytoplasmic exosome (RNase complex)"/>
    <property type="evidence" value="ECO:0007669"/>
    <property type="project" value="TreeGrafter"/>
</dbReference>
<dbReference type="GO" id="GO:0000176">
    <property type="term" value="C:nuclear exosome (RNase complex)"/>
    <property type="evidence" value="ECO:0007669"/>
    <property type="project" value="TreeGrafter"/>
</dbReference>
<dbReference type="InterPro" id="IPR003029">
    <property type="entry name" value="S1_domain"/>
</dbReference>
<dbReference type="PANTHER" id="PTHR21321:SF4">
    <property type="entry name" value="EXOSOME COMPLEX COMPONENT RRP4"/>
    <property type="match status" value="1"/>
</dbReference>
<dbReference type="GO" id="GO:0071038">
    <property type="term" value="P:TRAMP-dependent tRNA surveillance pathway"/>
    <property type="evidence" value="ECO:0007669"/>
    <property type="project" value="TreeGrafter"/>
</dbReference>
<keyword evidence="4" id="KW-0271">Exosome</keyword>
<gene>
    <name evidence="8" type="ORF">DL89DRAFT_221418</name>
</gene>
<evidence type="ECO:0000259" key="7">
    <source>
        <dbReference type="SMART" id="SM00316"/>
    </source>
</evidence>
<dbReference type="SUPFAM" id="SSF54791">
    <property type="entry name" value="Eukaryotic type KH-domain (KH-domain type I)"/>
    <property type="match status" value="1"/>
</dbReference>
<comment type="caution">
    <text evidence="8">The sequence shown here is derived from an EMBL/GenBank/DDBJ whole genome shotgun (WGS) entry which is preliminary data.</text>
</comment>